<keyword evidence="3" id="KW-0687">Ribonucleoprotein</keyword>
<keyword evidence="3" id="KW-0689">Ribosomal protein</keyword>
<feature type="region of interest" description="Disordered" evidence="2">
    <location>
        <begin position="290"/>
        <end position="319"/>
    </location>
</feature>
<dbReference type="AlphaFoldDB" id="A0AAV5RA53"/>
<keyword evidence="4" id="KW-1185">Reference proteome</keyword>
<organism evidence="3 4">
    <name type="scientific">Pichia kluyveri</name>
    <name type="common">Yeast</name>
    <dbReference type="NCBI Taxonomy" id="36015"/>
    <lineage>
        <taxon>Eukaryota</taxon>
        <taxon>Fungi</taxon>
        <taxon>Dikarya</taxon>
        <taxon>Ascomycota</taxon>
        <taxon>Saccharomycotina</taxon>
        <taxon>Pichiomycetes</taxon>
        <taxon>Pichiales</taxon>
        <taxon>Pichiaceae</taxon>
        <taxon>Pichia</taxon>
    </lineage>
</organism>
<dbReference type="Pfam" id="PF26163">
    <property type="entry name" value="mS26"/>
    <property type="match status" value="1"/>
</dbReference>
<evidence type="ECO:0000256" key="1">
    <source>
        <dbReference type="SAM" id="Coils"/>
    </source>
</evidence>
<evidence type="ECO:0000256" key="2">
    <source>
        <dbReference type="SAM" id="MobiDB-lite"/>
    </source>
</evidence>
<dbReference type="CDD" id="cd23703">
    <property type="entry name" value="mS26_PET12"/>
    <property type="match status" value="1"/>
</dbReference>
<gene>
    <name evidence="3" type="ORF">DAPK24_048430</name>
</gene>
<dbReference type="InterPro" id="IPR058940">
    <property type="entry name" value="mS26_fungi"/>
</dbReference>
<feature type="coiled-coil region" evidence="1">
    <location>
        <begin position="113"/>
        <end position="182"/>
    </location>
</feature>
<dbReference type="Proteomes" id="UP001378960">
    <property type="component" value="Unassembled WGS sequence"/>
</dbReference>
<evidence type="ECO:0000313" key="3">
    <source>
        <dbReference type="EMBL" id="GMM48245.1"/>
    </source>
</evidence>
<protein>
    <submittedName>
        <fullName evidence="3">Mitochondrial 37S ribosomal protein</fullName>
    </submittedName>
</protein>
<proteinExistence type="predicted"/>
<comment type="caution">
    <text evidence="3">The sequence shown here is derived from an EMBL/GenBank/DDBJ whole genome shotgun (WGS) entry which is preliminary data.</text>
</comment>
<reference evidence="3 4" key="1">
    <citation type="journal article" date="2023" name="Elife">
        <title>Identification of key yeast species and microbe-microbe interactions impacting larval growth of Drosophila in the wild.</title>
        <authorList>
            <person name="Mure A."/>
            <person name="Sugiura Y."/>
            <person name="Maeda R."/>
            <person name="Honda K."/>
            <person name="Sakurai N."/>
            <person name="Takahashi Y."/>
            <person name="Watada M."/>
            <person name="Katoh T."/>
            <person name="Gotoh A."/>
            <person name="Gotoh Y."/>
            <person name="Taniguchi I."/>
            <person name="Nakamura K."/>
            <person name="Hayashi T."/>
            <person name="Katayama T."/>
            <person name="Uemura T."/>
            <person name="Hattori Y."/>
        </authorList>
    </citation>
    <scope>NUCLEOTIDE SEQUENCE [LARGE SCALE GENOMIC DNA]</scope>
    <source>
        <strain evidence="3 4">PK-24</strain>
    </source>
</reference>
<name>A0AAV5RA53_PICKL</name>
<evidence type="ECO:0000313" key="4">
    <source>
        <dbReference type="Proteomes" id="UP001378960"/>
    </source>
</evidence>
<dbReference type="GO" id="GO:0005840">
    <property type="term" value="C:ribosome"/>
    <property type="evidence" value="ECO:0007669"/>
    <property type="project" value="UniProtKB-KW"/>
</dbReference>
<dbReference type="EMBL" id="BTGB01000009">
    <property type="protein sequence ID" value="GMM48245.1"/>
    <property type="molecule type" value="Genomic_DNA"/>
</dbReference>
<keyword evidence="1" id="KW-0175">Coiled coil</keyword>
<accession>A0AAV5RA53</accession>
<sequence length="319" mass="36828">MAKGLMKATGKSGLLPRPKQIFKQPFKHEVYKKPTDTGYADGILHPKKISRDYILPKVSTPEKLLKKSAMVPKREYTDEEISKMPISQQFKIKNAKMRREYLKESYETEVKRLERIEEHVAKIKIEEEKAELENKLHKASRAELYTAPTVESYLEGPLVRPRTDEENEILRSKRESNRLETKLKIDQERANSLFELYNGASNFAITEERLELMVDSAFNNTANESWEYISSLRSSSINATKSDNTFDNEIVNIVMDNVNGGPGFEQVNDYLNGFTDDLQQLADQIKRENNEKSLKEAEKLLDEHQSENKSTETETKTDN</sequence>